<feature type="compositionally biased region" description="Polar residues" evidence="1">
    <location>
        <begin position="52"/>
        <end position="61"/>
    </location>
</feature>
<reference evidence="3" key="1">
    <citation type="journal article" date="2019" name="Int. J. Syst. Evol. Microbiol.">
        <title>The Global Catalogue of Microorganisms (GCM) 10K type strain sequencing project: providing services to taxonomists for standard genome sequencing and annotation.</title>
        <authorList>
            <consortium name="The Broad Institute Genomics Platform"/>
            <consortium name="The Broad Institute Genome Sequencing Center for Infectious Disease"/>
            <person name="Wu L."/>
            <person name="Ma J."/>
        </authorList>
    </citation>
    <scope>NUCLEOTIDE SEQUENCE [LARGE SCALE GENOMIC DNA]</scope>
    <source>
        <strain evidence="3">JCM 3296</strain>
    </source>
</reference>
<name>A0ABQ2V5C0_9PSEU</name>
<feature type="region of interest" description="Disordered" evidence="1">
    <location>
        <begin position="1"/>
        <end position="61"/>
    </location>
</feature>
<sequence>MSARLTGAANASGTHSATTSNGEEPVRRNERTRSISPAPKVSATLEGRGSSARLTVTRLTS</sequence>
<comment type="caution">
    <text evidence="2">The sequence shown here is derived from an EMBL/GenBank/DDBJ whole genome shotgun (WGS) entry which is preliminary data.</text>
</comment>
<gene>
    <name evidence="2" type="ORF">GCM10010178_66910</name>
</gene>
<feature type="compositionally biased region" description="Basic and acidic residues" evidence="1">
    <location>
        <begin position="24"/>
        <end position="33"/>
    </location>
</feature>
<accession>A0ABQ2V5C0</accession>
<evidence type="ECO:0000313" key="3">
    <source>
        <dbReference type="Proteomes" id="UP000649573"/>
    </source>
</evidence>
<feature type="compositionally biased region" description="Polar residues" evidence="1">
    <location>
        <begin position="9"/>
        <end position="22"/>
    </location>
</feature>
<dbReference type="EMBL" id="BMRE01000040">
    <property type="protein sequence ID" value="GGU65651.1"/>
    <property type="molecule type" value="Genomic_DNA"/>
</dbReference>
<evidence type="ECO:0000256" key="1">
    <source>
        <dbReference type="SAM" id="MobiDB-lite"/>
    </source>
</evidence>
<proteinExistence type="predicted"/>
<dbReference type="Proteomes" id="UP000649573">
    <property type="component" value="Unassembled WGS sequence"/>
</dbReference>
<protein>
    <submittedName>
        <fullName evidence="2">Uncharacterized protein</fullName>
    </submittedName>
</protein>
<organism evidence="2 3">
    <name type="scientific">Lentzea flava</name>
    <dbReference type="NCBI Taxonomy" id="103732"/>
    <lineage>
        <taxon>Bacteria</taxon>
        <taxon>Bacillati</taxon>
        <taxon>Actinomycetota</taxon>
        <taxon>Actinomycetes</taxon>
        <taxon>Pseudonocardiales</taxon>
        <taxon>Pseudonocardiaceae</taxon>
        <taxon>Lentzea</taxon>
    </lineage>
</organism>
<evidence type="ECO:0000313" key="2">
    <source>
        <dbReference type="EMBL" id="GGU65651.1"/>
    </source>
</evidence>
<keyword evidence="3" id="KW-1185">Reference proteome</keyword>
<dbReference type="RefSeq" id="WP_229813180.1">
    <property type="nucleotide sequence ID" value="NZ_BMRE01000040.1"/>
</dbReference>